<evidence type="ECO:0000256" key="1">
    <source>
        <dbReference type="ARBA" id="ARBA00005417"/>
    </source>
</evidence>
<keyword evidence="2" id="KW-0813">Transport</keyword>
<reference evidence="7" key="1">
    <citation type="submission" date="2017-09" db="EMBL/GenBank/DDBJ databases">
        <title>Depth-based differentiation of microbial function through sediment-hosted aquifers and enrichment of novel symbionts in the deep terrestrial subsurface.</title>
        <authorList>
            <person name="Probst A.J."/>
            <person name="Ladd B."/>
            <person name="Jarett J.K."/>
            <person name="Geller-Mcgrath D.E."/>
            <person name="Sieber C.M.K."/>
            <person name="Emerson J.B."/>
            <person name="Anantharaman K."/>
            <person name="Thomas B.C."/>
            <person name="Malmstrom R."/>
            <person name="Stieglmeier M."/>
            <person name="Klingl A."/>
            <person name="Woyke T."/>
            <person name="Ryan C.M."/>
            <person name="Banfield J.F."/>
        </authorList>
    </citation>
    <scope>NUCLEOTIDE SEQUENCE [LARGE SCALE GENOMIC DNA]</scope>
</reference>
<dbReference type="InterPro" id="IPR050763">
    <property type="entry name" value="ABC_transporter_ATP-binding"/>
</dbReference>
<dbReference type="GO" id="GO:0005524">
    <property type="term" value="F:ATP binding"/>
    <property type="evidence" value="ECO:0007669"/>
    <property type="project" value="UniProtKB-KW"/>
</dbReference>
<comment type="similarity">
    <text evidence="1">Belongs to the ABC transporter superfamily.</text>
</comment>
<dbReference type="SMART" id="SM00382">
    <property type="entry name" value="AAA"/>
    <property type="match status" value="1"/>
</dbReference>
<dbReference type="PANTHER" id="PTHR42711:SF5">
    <property type="entry name" value="ABC TRANSPORTER ATP-BINDING PROTEIN NATA"/>
    <property type="match status" value="1"/>
</dbReference>
<protein>
    <recommendedName>
        <fullName evidence="5">ABC transporter domain-containing protein</fullName>
    </recommendedName>
</protein>
<evidence type="ECO:0000256" key="2">
    <source>
        <dbReference type="ARBA" id="ARBA00022448"/>
    </source>
</evidence>
<dbReference type="Proteomes" id="UP000228596">
    <property type="component" value="Unassembled WGS sequence"/>
</dbReference>
<evidence type="ECO:0000256" key="4">
    <source>
        <dbReference type="ARBA" id="ARBA00022840"/>
    </source>
</evidence>
<keyword evidence="4" id="KW-0067">ATP-binding</keyword>
<evidence type="ECO:0000259" key="5">
    <source>
        <dbReference type="PROSITE" id="PS50893"/>
    </source>
</evidence>
<dbReference type="CDD" id="cd03230">
    <property type="entry name" value="ABC_DR_subfamily_A"/>
    <property type="match status" value="1"/>
</dbReference>
<dbReference type="PROSITE" id="PS50893">
    <property type="entry name" value="ABC_TRANSPORTER_2"/>
    <property type="match status" value="1"/>
</dbReference>
<comment type="caution">
    <text evidence="6">The sequence shown here is derived from an EMBL/GenBank/DDBJ whole genome shotgun (WGS) entry which is preliminary data.</text>
</comment>
<evidence type="ECO:0000256" key="3">
    <source>
        <dbReference type="ARBA" id="ARBA00022741"/>
    </source>
</evidence>
<dbReference type="EMBL" id="PEZV01000008">
    <property type="protein sequence ID" value="PIT97494.1"/>
    <property type="molecule type" value="Genomic_DNA"/>
</dbReference>
<dbReference type="InterPro" id="IPR003439">
    <property type="entry name" value="ABC_transporter-like_ATP-bd"/>
</dbReference>
<sequence>MSELIMSVIEVKNLKKYFGSTKAVDGVSFSVEKGEIFGFLGPNGAGKTTAIRCMMDFIRPDSGRISILGKDAQSQSVALKAKIGYLVSGIYLNDYWTGLDHIKFVEQIRGKSKIVRDLVKEFSYNPRIKVRSLSTGNKQKLGLILALMNEPEILILDEPTAGLDPILQNSVYRITRDFQKKGCTVFMSSHNLPEVEKICDRVAIIKDGKMADVEKISNLKDKKMHNVAVYFNGPVDADKFKLKGVEIVEQMPDGVNFKVKGDINPIFDELAKHSVKNVEISGATLEEIFLEFYQKEK</sequence>
<dbReference type="Pfam" id="PF00005">
    <property type="entry name" value="ABC_tran"/>
    <property type="match status" value="1"/>
</dbReference>
<dbReference type="Gene3D" id="3.40.50.300">
    <property type="entry name" value="P-loop containing nucleotide triphosphate hydrolases"/>
    <property type="match status" value="1"/>
</dbReference>
<name>A0A2M6WXH7_9BACT</name>
<proteinExistence type="inferred from homology"/>
<accession>A0A2M6WXH7</accession>
<gene>
    <name evidence="6" type="ORF">COT77_01235</name>
</gene>
<evidence type="ECO:0000313" key="6">
    <source>
        <dbReference type="EMBL" id="PIT97494.1"/>
    </source>
</evidence>
<feature type="domain" description="ABC transporter" evidence="5">
    <location>
        <begin position="9"/>
        <end position="232"/>
    </location>
</feature>
<dbReference type="SUPFAM" id="SSF52540">
    <property type="entry name" value="P-loop containing nucleoside triphosphate hydrolases"/>
    <property type="match status" value="1"/>
</dbReference>
<dbReference type="InterPro" id="IPR003593">
    <property type="entry name" value="AAA+_ATPase"/>
</dbReference>
<keyword evidence="3" id="KW-0547">Nucleotide-binding</keyword>
<dbReference type="GO" id="GO:0016887">
    <property type="term" value="F:ATP hydrolysis activity"/>
    <property type="evidence" value="ECO:0007669"/>
    <property type="project" value="InterPro"/>
</dbReference>
<organism evidence="6 7">
    <name type="scientific">Candidatus Berkelbacteria bacterium CG10_big_fil_rev_8_21_14_0_10_41_12</name>
    <dbReference type="NCBI Taxonomy" id="1974513"/>
    <lineage>
        <taxon>Bacteria</taxon>
        <taxon>Candidatus Berkelbacteria</taxon>
    </lineage>
</organism>
<dbReference type="AlphaFoldDB" id="A0A2M6WXH7"/>
<dbReference type="InterPro" id="IPR027417">
    <property type="entry name" value="P-loop_NTPase"/>
</dbReference>
<evidence type="ECO:0000313" key="7">
    <source>
        <dbReference type="Proteomes" id="UP000228596"/>
    </source>
</evidence>
<dbReference type="PANTHER" id="PTHR42711">
    <property type="entry name" value="ABC TRANSPORTER ATP-BINDING PROTEIN"/>
    <property type="match status" value="1"/>
</dbReference>